<dbReference type="EMBL" id="LAZR01052770">
    <property type="protein sequence ID" value="KKK82224.1"/>
    <property type="molecule type" value="Genomic_DNA"/>
</dbReference>
<gene>
    <name evidence="1" type="ORF">LCGC14_2805520</name>
</gene>
<evidence type="ECO:0000313" key="1">
    <source>
        <dbReference type="EMBL" id="KKK82224.1"/>
    </source>
</evidence>
<protein>
    <submittedName>
        <fullName evidence="1">Uncharacterized protein</fullName>
    </submittedName>
</protein>
<dbReference type="Gene3D" id="2.150.10.10">
    <property type="entry name" value="Serralysin-like metalloprotease, C-terminal"/>
    <property type="match status" value="1"/>
</dbReference>
<reference evidence="1" key="1">
    <citation type="journal article" date="2015" name="Nature">
        <title>Complex archaea that bridge the gap between prokaryotes and eukaryotes.</title>
        <authorList>
            <person name="Spang A."/>
            <person name="Saw J.H."/>
            <person name="Jorgensen S.L."/>
            <person name="Zaremba-Niedzwiedzka K."/>
            <person name="Martijn J."/>
            <person name="Lind A.E."/>
            <person name="van Eijk R."/>
            <person name="Schleper C."/>
            <person name="Guy L."/>
            <person name="Ettema T.J."/>
        </authorList>
    </citation>
    <scope>NUCLEOTIDE SEQUENCE</scope>
</reference>
<comment type="caution">
    <text evidence="1">The sequence shown here is derived from an EMBL/GenBank/DDBJ whole genome shotgun (WGS) entry which is preliminary data.</text>
</comment>
<dbReference type="AlphaFoldDB" id="A0A0F9AUT0"/>
<accession>A0A0F9AUT0</accession>
<name>A0A0F9AUT0_9ZZZZ</name>
<sequence length="308" mass="31011">MSAVSGNDNTIIGHRANQTGTTGNTNTIIGMYSMYGLTTGGNNIALGYQSGRYITGGAVANLTGDYSIFIGNNTLAAADDDQNEIVIGDGAQGLGSNTVVLGNDSIVTTALKGNVTIGGGNMTVSGTLTGLVNSAVLTNAEGTHDGGNNVAIMTDGGESFGTDNYIGLTIYNNTDGSSGTITANDGTTITASLSGGTDDDWDTNDTWSVAPGPLQSGTLFYISSATTILHPATANYVAGYYSTGANVIKVDPQSGSMQITLNGTPTGTNGEEIDSPGAAGDFIWMHNQSATVAVSHGRSGVFIDGGSS</sequence>
<dbReference type="InterPro" id="IPR011049">
    <property type="entry name" value="Serralysin-like_metalloprot_C"/>
</dbReference>
<proteinExistence type="predicted"/>
<feature type="non-terminal residue" evidence="1">
    <location>
        <position position="1"/>
    </location>
</feature>
<organism evidence="1">
    <name type="scientific">marine sediment metagenome</name>
    <dbReference type="NCBI Taxonomy" id="412755"/>
    <lineage>
        <taxon>unclassified sequences</taxon>
        <taxon>metagenomes</taxon>
        <taxon>ecological metagenomes</taxon>
    </lineage>
</organism>